<protein>
    <recommendedName>
        <fullName evidence="11">mRNA cap guanine-N(7) methyltransferase</fullName>
        <ecNumber evidence="2">2.1.1.56</ecNumber>
    </recommendedName>
    <alternativeName>
        <fullName evidence="8">mRNA (guanine-N(7))-methyltransferase</fullName>
    </alternativeName>
    <alternativeName>
        <fullName evidence="9">mRNA cap methyltransferase</fullName>
    </alternativeName>
</protein>
<dbReference type="EMBL" id="KV426000">
    <property type="protein sequence ID" value="KZV92849.1"/>
    <property type="molecule type" value="Genomic_DNA"/>
</dbReference>
<keyword evidence="5" id="KW-0949">S-adenosyl-L-methionine</keyword>
<keyword evidence="15" id="KW-1185">Reference proteome</keyword>
<feature type="region of interest" description="Disordered" evidence="12">
    <location>
        <begin position="99"/>
        <end position="132"/>
    </location>
</feature>
<evidence type="ECO:0000256" key="6">
    <source>
        <dbReference type="ARBA" id="ARBA00022884"/>
    </source>
</evidence>
<organism evidence="14 15">
    <name type="scientific">Exidia glandulosa HHB12029</name>
    <dbReference type="NCBI Taxonomy" id="1314781"/>
    <lineage>
        <taxon>Eukaryota</taxon>
        <taxon>Fungi</taxon>
        <taxon>Dikarya</taxon>
        <taxon>Basidiomycota</taxon>
        <taxon>Agaricomycotina</taxon>
        <taxon>Agaricomycetes</taxon>
        <taxon>Auriculariales</taxon>
        <taxon>Exidiaceae</taxon>
        <taxon>Exidia</taxon>
    </lineage>
</organism>
<evidence type="ECO:0000313" key="14">
    <source>
        <dbReference type="EMBL" id="KZV92849.1"/>
    </source>
</evidence>
<dbReference type="Pfam" id="PF03291">
    <property type="entry name" value="mRNA_G-N7_MeTrfase"/>
    <property type="match status" value="1"/>
</dbReference>
<sequence>MPASRFDPIRDALASPSLELPFHPFPQPVQPPPVMLPAPYAPTDRVSPPGSVLVPLTQADLLRYLHPKNRLRAPGTARQAIEGIYDKLGLMPLLRGESPAALSASSDRKRPRDDREYPEVSPPAKRSRDTSAVMNHYNQRANVSIYQRTESPIIGLKSFNNWVKSVLIAKFARTLFDNGGRGPPQGKVLDMGCGKGGDLQKWSKARIAEYVGLDVAAVSVDDARSRWQQLRVKNKFRADFAAADCFTESIDTVLPPEVFATPFDVVSMQFCMHYAFESKAKAEMMLRNVSSHLRPGGIFLGTIPNSQQLMSQLDFIQQNGSGAPEWGNSVYSFRFDSLTDRPMFGHRYSFFLKDAVDDVPEYVVHWDNFLDMASQHGLRLQYREEFHDVFEAERDDAEFGPLLERMNVVDKQGESHMDEDQWEAANIYIAFAFVKLDPDEVETSIPYS</sequence>
<evidence type="ECO:0000259" key="13">
    <source>
        <dbReference type="PROSITE" id="PS51562"/>
    </source>
</evidence>
<keyword evidence="4 14" id="KW-0808">Transferase</keyword>
<dbReference type="InterPro" id="IPR004971">
    <property type="entry name" value="mRNA_G-N7_MeTrfase_dom"/>
</dbReference>
<feature type="domain" description="MRNA cap 0 methyltransferase" evidence="13">
    <location>
        <begin position="151"/>
        <end position="436"/>
    </location>
</feature>
<dbReference type="OrthoDB" id="10248867at2759"/>
<evidence type="ECO:0000256" key="10">
    <source>
        <dbReference type="ARBA" id="ARBA00044712"/>
    </source>
</evidence>
<evidence type="ECO:0000256" key="12">
    <source>
        <dbReference type="SAM" id="MobiDB-lite"/>
    </source>
</evidence>
<keyword evidence="7" id="KW-0507">mRNA processing</keyword>
<dbReference type="InterPro" id="IPR029063">
    <property type="entry name" value="SAM-dependent_MTases_sf"/>
</dbReference>
<reference evidence="14 15" key="1">
    <citation type="journal article" date="2016" name="Mol. Biol. Evol.">
        <title>Comparative Genomics of Early-Diverging Mushroom-Forming Fungi Provides Insights into the Origins of Lignocellulose Decay Capabilities.</title>
        <authorList>
            <person name="Nagy L.G."/>
            <person name="Riley R."/>
            <person name="Tritt A."/>
            <person name="Adam C."/>
            <person name="Daum C."/>
            <person name="Floudas D."/>
            <person name="Sun H."/>
            <person name="Yadav J.S."/>
            <person name="Pangilinan J."/>
            <person name="Larsson K.H."/>
            <person name="Matsuura K."/>
            <person name="Barry K."/>
            <person name="Labutti K."/>
            <person name="Kuo R."/>
            <person name="Ohm R.A."/>
            <person name="Bhattacharya S.S."/>
            <person name="Shirouzu T."/>
            <person name="Yoshinaga Y."/>
            <person name="Martin F.M."/>
            <person name="Grigoriev I.V."/>
            <person name="Hibbett D.S."/>
        </authorList>
    </citation>
    <scope>NUCLEOTIDE SEQUENCE [LARGE SCALE GENOMIC DNA]</scope>
    <source>
        <strain evidence="14 15">HHB12029</strain>
    </source>
</reference>
<evidence type="ECO:0000256" key="11">
    <source>
        <dbReference type="ARBA" id="ARBA00049739"/>
    </source>
</evidence>
<evidence type="ECO:0000256" key="9">
    <source>
        <dbReference type="ARBA" id="ARBA00033387"/>
    </source>
</evidence>
<dbReference type="AlphaFoldDB" id="A0A166AKL5"/>
<evidence type="ECO:0000256" key="3">
    <source>
        <dbReference type="ARBA" id="ARBA00022603"/>
    </source>
</evidence>
<dbReference type="CDD" id="cd02440">
    <property type="entry name" value="AdoMet_MTases"/>
    <property type="match status" value="1"/>
</dbReference>
<dbReference type="Proteomes" id="UP000077266">
    <property type="component" value="Unassembled WGS sequence"/>
</dbReference>
<dbReference type="Gene3D" id="3.40.50.150">
    <property type="entry name" value="Vaccinia Virus protein VP39"/>
    <property type="match status" value="1"/>
</dbReference>
<dbReference type="InterPro" id="IPR039753">
    <property type="entry name" value="RG7MT1"/>
</dbReference>
<evidence type="ECO:0000256" key="4">
    <source>
        <dbReference type="ARBA" id="ARBA00022679"/>
    </source>
</evidence>
<keyword evidence="3 14" id="KW-0489">Methyltransferase</keyword>
<keyword evidence="7" id="KW-0506">mRNA capping</keyword>
<dbReference type="GO" id="GO:0005634">
    <property type="term" value="C:nucleus"/>
    <property type="evidence" value="ECO:0007669"/>
    <property type="project" value="TreeGrafter"/>
</dbReference>
<dbReference type="EC" id="2.1.1.56" evidence="2"/>
<comment type="catalytic activity">
    <reaction evidence="10">
        <text>a 5'-end (5'-triphosphoguanosine)-ribonucleoside in mRNA + S-adenosyl-L-methionine = a 5'-end (N(7)-methyl 5'-triphosphoguanosine)-ribonucleoside in mRNA + S-adenosyl-L-homocysteine</text>
        <dbReference type="Rhea" id="RHEA:67008"/>
        <dbReference type="Rhea" id="RHEA-COMP:17166"/>
        <dbReference type="Rhea" id="RHEA-COMP:17167"/>
        <dbReference type="ChEBI" id="CHEBI:57856"/>
        <dbReference type="ChEBI" id="CHEBI:59789"/>
        <dbReference type="ChEBI" id="CHEBI:156461"/>
        <dbReference type="ChEBI" id="CHEBI:167617"/>
        <dbReference type="EC" id="2.1.1.56"/>
    </reaction>
</comment>
<dbReference type="PANTHER" id="PTHR12189">
    <property type="entry name" value="MRNA GUANINE-7- METHYLTRANSFERASE"/>
    <property type="match status" value="1"/>
</dbReference>
<evidence type="ECO:0000313" key="15">
    <source>
        <dbReference type="Proteomes" id="UP000077266"/>
    </source>
</evidence>
<comment type="function">
    <text evidence="1">Responsible for methylating the 5'-cap structure of mRNAs.</text>
</comment>
<feature type="compositionally biased region" description="Basic and acidic residues" evidence="12">
    <location>
        <begin position="106"/>
        <end position="118"/>
    </location>
</feature>
<proteinExistence type="predicted"/>
<evidence type="ECO:0000256" key="1">
    <source>
        <dbReference type="ARBA" id="ARBA00003378"/>
    </source>
</evidence>
<dbReference type="GO" id="GO:0003723">
    <property type="term" value="F:RNA binding"/>
    <property type="evidence" value="ECO:0007669"/>
    <property type="project" value="UniProtKB-KW"/>
</dbReference>
<dbReference type="InParanoid" id="A0A166AKL5"/>
<dbReference type="FunCoup" id="A0A166AKL5">
    <property type="interactions" value="825"/>
</dbReference>
<dbReference type="STRING" id="1314781.A0A166AKL5"/>
<evidence type="ECO:0000256" key="5">
    <source>
        <dbReference type="ARBA" id="ARBA00022691"/>
    </source>
</evidence>
<keyword evidence="6" id="KW-0694">RNA-binding</keyword>
<name>A0A166AKL5_EXIGL</name>
<evidence type="ECO:0000256" key="7">
    <source>
        <dbReference type="ARBA" id="ARBA00023042"/>
    </source>
</evidence>
<dbReference type="PROSITE" id="PS51562">
    <property type="entry name" value="RNA_CAP0_MT"/>
    <property type="match status" value="1"/>
</dbReference>
<dbReference type="GO" id="GO:0004482">
    <property type="term" value="F:mRNA 5'-cap (guanine-N7-)-methyltransferase activity"/>
    <property type="evidence" value="ECO:0007669"/>
    <property type="project" value="UniProtKB-EC"/>
</dbReference>
<dbReference type="SUPFAM" id="SSF53335">
    <property type="entry name" value="S-adenosyl-L-methionine-dependent methyltransferases"/>
    <property type="match status" value="1"/>
</dbReference>
<gene>
    <name evidence="14" type="ORF">EXIGLDRAFT_717820</name>
</gene>
<accession>A0A166AKL5</accession>
<evidence type="ECO:0000256" key="8">
    <source>
        <dbReference type="ARBA" id="ARBA00032772"/>
    </source>
</evidence>
<evidence type="ECO:0000256" key="2">
    <source>
        <dbReference type="ARBA" id="ARBA00011926"/>
    </source>
</evidence>
<dbReference type="PANTHER" id="PTHR12189:SF2">
    <property type="entry name" value="MRNA CAP GUANINE-N7 METHYLTRANSFERASE"/>
    <property type="match status" value="1"/>
</dbReference>